<dbReference type="InterPro" id="IPR005184">
    <property type="entry name" value="DUF306_Meta_HslJ"/>
</dbReference>
<keyword evidence="4" id="KW-1185">Reference proteome</keyword>
<name>A0A238VIQ2_9RHOB</name>
<feature type="signal peptide" evidence="1">
    <location>
        <begin position="1"/>
        <end position="20"/>
    </location>
</feature>
<dbReference type="Pfam" id="PF03724">
    <property type="entry name" value="META"/>
    <property type="match status" value="1"/>
</dbReference>
<evidence type="ECO:0000313" key="3">
    <source>
        <dbReference type="EMBL" id="SNR34058.1"/>
    </source>
</evidence>
<reference evidence="3 4" key="1">
    <citation type="submission" date="2017-06" db="EMBL/GenBank/DDBJ databases">
        <authorList>
            <person name="Kim H.J."/>
            <person name="Triplett B.A."/>
        </authorList>
    </citation>
    <scope>NUCLEOTIDE SEQUENCE [LARGE SCALE GENOMIC DNA]</scope>
    <source>
        <strain evidence="3 4">DSM 29052</strain>
    </source>
</reference>
<sequence>MRILFLARAMAVVLFVTACARDETLRAYGAGDDVFVLTSLNGDPVGAVASIWFPHPWQIAGQGPCNTFSGAQTAPYPWFGLGPLAVTRRRCPQMEQEQAFLAALGRMSIAIVKEFDLTLSNDEGEKMVFTRVPSG</sequence>
<dbReference type="PANTHER" id="PTHR35535">
    <property type="entry name" value="HEAT SHOCK PROTEIN HSLJ"/>
    <property type="match status" value="1"/>
</dbReference>
<dbReference type="EMBL" id="FZNN01000002">
    <property type="protein sequence ID" value="SNR34058.1"/>
    <property type="molecule type" value="Genomic_DNA"/>
</dbReference>
<feature type="chain" id="PRO_5012240932" evidence="1">
    <location>
        <begin position="21"/>
        <end position="135"/>
    </location>
</feature>
<evidence type="ECO:0000256" key="1">
    <source>
        <dbReference type="SAM" id="SignalP"/>
    </source>
</evidence>
<evidence type="ECO:0000313" key="4">
    <source>
        <dbReference type="Proteomes" id="UP000198417"/>
    </source>
</evidence>
<evidence type="ECO:0000259" key="2">
    <source>
        <dbReference type="Pfam" id="PF03724"/>
    </source>
</evidence>
<gene>
    <name evidence="3" type="ORF">SAMN06265370_102220</name>
</gene>
<organism evidence="3 4">
    <name type="scientific">Puniceibacterium sediminis</name>
    <dbReference type="NCBI Taxonomy" id="1608407"/>
    <lineage>
        <taxon>Bacteria</taxon>
        <taxon>Pseudomonadati</taxon>
        <taxon>Pseudomonadota</taxon>
        <taxon>Alphaproteobacteria</taxon>
        <taxon>Rhodobacterales</taxon>
        <taxon>Paracoccaceae</taxon>
        <taxon>Puniceibacterium</taxon>
    </lineage>
</organism>
<protein>
    <submittedName>
        <fullName evidence="3">Heat shock protein HslJ</fullName>
    </submittedName>
</protein>
<dbReference type="PROSITE" id="PS51257">
    <property type="entry name" value="PROKAR_LIPOPROTEIN"/>
    <property type="match status" value="1"/>
</dbReference>
<dbReference type="AlphaFoldDB" id="A0A238VIQ2"/>
<accession>A0A238VIQ2</accession>
<dbReference type="Proteomes" id="UP000198417">
    <property type="component" value="Unassembled WGS sequence"/>
</dbReference>
<dbReference type="Gene3D" id="2.40.128.270">
    <property type="match status" value="1"/>
</dbReference>
<dbReference type="InterPro" id="IPR053147">
    <property type="entry name" value="Hsp_HslJ-like"/>
</dbReference>
<dbReference type="RefSeq" id="WP_245840657.1">
    <property type="nucleotide sequence ID" value="NZ_FZNN01000002.1"/>
</dbReference>
<dbReference type="PANTHER" id="PTHR35535:SF2">
    <property type="entry name" value="DUF306 DOMAIN-CONTAINING PROTEIN"/>
    <property type="match status" value="1"/>
</dbReference>
<feature type="domain" description="DUF306" evidence="2">
    <location>
        <begin position="34"/>
        <end position="128"/>
    </location>
</feature>
<keyword evidence="1" id="KW-0732">Signal</keyword>
<proteinExistence type="predicted"/>
<dbReference type="InterPro" id="IPR038670">
    <property type="entry name" value="HslJ-like_sf"/>
</dbReference>
<keyword evidence="3" id="KW-0346">Stress response</keyword>